<keyword evidence="6" id="KW-1185">Reference proteome</keyword>
<accession>A0AAD5YSP5</accession>
<dbReference type="AlphaFoldDB" id="A0AAD5YSP5"/>
<gene>
    <name evidence="5" type="ORF">NP233_g4584</name>
</gene>
<dbReference type="GO" id="GO:0070124">
    <property type="term" value="P:mitochondrial translational initiation"/>
    <property type="evidence" value="ECO:0007669"/>
    <property type="project" value="TreeGrafter"/>
</dbReference>
<dbReference type="Proteomes" id="UP001213000">
    <property type="component" value="Unassembled WGS sequence"/>
</dbReference>
<comment type="similarity">
    <text evidence="1">Belongs to the IF-3 family.</text>
</comment>
<sequence>MNTFSAFRSVAVELLHLNSRHNIKQALPRLAIRPLSSLDIPYRHIHTSHARRGTWVKNSQPAKKVETPEQKKARMKKEKEIGLKNGEIPYQWVQVASPGGLGDPRTLDDVLREVHSLNALAHANENDVERKKTLKRFYAQLIANDPTPIVKIINSYELYKKQKQAQEKTKAHAANNVRKEVQLTWASSEADVETKLQRVKEELGRGFKVDLAIMPKKNLRPPRRDEMVERADELAEHFAGIAKEWKVRDYTRTTVVIYFQGSSNSTAAVAATDADKKPKKVLLKEQRRQAQEEKLKKKQELEARSSNNFEGQDQSSLS</sequence>
<dbReference type="GO" id="GO:0005739">
    <property type="term" value="C:mitochondrion"/>
    <property type="evidence" value="ECO:0007669"/>
    <property type="project" value="TreeGrafter"/>
</dbReference>
<dbReference type="InterPro" id="IPR036788">
    <property type="entry name" value="T_IF-3_C_sf"/>
</dbReference>
<dbReference type="GO" id="GO:0032790">
    <property type="term" value="P:ribosome disassembly"/>
    <property type="evidence" value="ECO:0007669"/>
    <property type="project" value="TreeGrafter"/>
</dbReference>
<keyword evidence="3" id="KW-0648">Protein biosynthesis</keyword>
<proteinExistence type="inferred from homology"/>
<dbReference type="EMBL" id="JANIEX010000251">
    <property type="protein sequence ID" value="KAJ3570169.1"/>
    <property type="molecule type" value="Genomic_DNA"/>
</dbReference>
<dbReference type="GO" id="GO:0003743">
    <property type="term" value="F:translation initiation factor activity"/>
    <property type="evidence" value="ECO:0007669"/>
    <property type="project" value="UniProtKB-KW"/>
</dbReference>
<dbReference type="Gene3D" id="3.30.110.10">
    <property type="entry name" value="Translation initiation factor 3 (IF-3), C-terminal domain"/>
    <property type="match status" value="1"/>
</dbReference>
<feature type="compositionally biased region" description="Basic and acidic residues" evidence="4">
    <location>
        <begin position="282"/>
        <end position="303"/>
    </location>
</feature>
<organism evidence="5 6">
    <name type="scientific">Leucocoprinus birnbaumii</name>
    <dbReference type="NCBI Taxonomy" id="56174"/>
    <lineage>
        <taxon>Eukaryota</taxon>
        <taxon>Fungi</taxon>
        <taxon>Dikarya</taxon>
        <taxon>Basidiomycota</taxon>
        <taxon>Agaricomycotina</taxon>
        <taxon>Agaricomycetes</taxon>
        <taxon>Agaricomycetidae</taxon>
        <taxon>Agaricales</taxon>
        <taxon>Agaricineae</taxon>
        <taxon>Agaricaceae</taxon>
        <taxon>Leucocoprinus</taxon>
    </lineage>
</organism>
<evidence type="ECO:0000256" key="2">
    <source>
        <dbReference type="ARBA" id="ARBA00022540"/>
    </source>
</evidence>
<feature type="region of interest" description="Disordered" evidence="4">
    <location>
        <begin position="49"/>
        <end position="73"/>
    </location>
</feature>
<keyword evidence="2" id="KW-0396">Initiation factor</keyword>
<evidence type="ECO:0000256" key="1">
    <source>
        <dbReference type="ARBA" id="ARBA00005439"/>
    </source>
</evidence>
<feature type="compositionally biased region" description="Basic and acidic residues" evidence="4">
    <location>
        <begin position="63"/>
        <end position="73"/>
    </location>
</feature>
<dbReference type="InterPro" id="IPR001288">
    <property type="entry name" value="Translation_initiation_fac_3"/>
</dbReference>
<comment type="caution">
    <text evidence="5">The sequence shown here is derived from an EMBL/GenBank/DDBJ whole genome shotgun (WGS) entry which is preliminary data.</text>
</comment>
<evidence type="ECO:0000256" key="3">
    <source>
        <dbReference type="ARBA" id="ARBA00022917"/>
    </source>
</evidence>
<protein>
    <submittedName>
        <fullName evidence="5">Uncharacterized protein</fullName>
    </submittedName>
</protein>
<evidence type="ECO:0000256" key="4">
    <source>
        <dbReference type="SAM" id="MobiDB-lite"/>
    </source>
</evidence>
<evidence type="ECO:0000313" key="6">
    <source>
        <dbReference type="Proteomes" id="UP001213000"/>
    </source>
</evidence>
<dbReference type="PANTHER" id="PTHR10938:SF0">
    <property type="entry name" value="TRANSLATION INITIATION FACTOR IF-3, MITOCHONDRIAL"/>
    <property type="match status" value="1"/>
</dbReference>
<feature type="region of interest" description="Disordered" evidence="4">
    <location>
        <begin position="267"/>
        <end position="318"/>
    </location>
</feature>
<reference evidence="5" key="1">
    <citation type="submission" date="2022-07" db="EMBL/GenBank/DDBJ databases">
        <title>Genome Sequence of Leucocoprinus birnbaumii.</title>
        <authorList>
            <person name="Buettner E."/>
        </authorList>
    </citation>
    <scope>NUCLEOTIDE SEQUENCE</scope>
    <source>
        <strain evidence="5">VT141</strain>
    </source>
</reference>
<dbReference type="GO" id="GO:0043022">
    <property type="term" value="F:ribosome binding"/>
    <property type="evidence" value="ECO:0007669"/>
    <property type="project" value="TreeGrafter"/>
</dbReference>
<dbReference type="SUPFAM" id="SSF55200">
    <property type="entry name" value="Translation initiation factor IF3, C-terminal domain"/>
    <property type="match status" value="1"/>
</dbReference>
<feature type="compositionally biased region" description="Polar residues" evidence="4">
    <location>
        <begin position="305"/>
        <end position="318"/>
    </location>
</feature>
<evidence type="ECO:0000313" key="5">
    <source>
        <dbReference type="EMBL" id="KAJ3570169.1"/>
    </source>
</evidence>
<dbReference type="PANTHER" id="PTHR10938">
    <property type="entry name" value="TRANSLATION INITIATION FACTOR IF-3"/>
    <property type="match status" value="1"/>
</dbReference>
<name>A0AAD5YSP5_9AGAR</name>